<name>A0A1B7NUT7_9EURO</name>
<sequence>MPILTYLDVWPFMLQPIIMVIDSELCFQLTKETPQPRHPMFGWALTPLTDGIDLISMKMADHKLWCFRPNLGFLFKNIFQNVSAVLEEVSIFTQKLKDTADADSHEWGSMDLRLHEQTTGPGPLFGALRSLITRVKLKNIKNRLERWV</sequence>
<protein>
    <submittedName>
        <fullName evidence="1">Uncharacterized protein</fullName>
    </submittedName>
</protein>
<proteinExistence type="predicted"/>
<reference evidence="1 2" key="1">
    <citation type="submission" date="2015-07" db="EMBL/GenBank/DDBJ databases">
        <title>Emmonsia species relationships and genome sequence.</title>
        <authorList>
            <person name="Cuomo C.A."/>
            <person name="Schwartz I.S."/>
            <person name="Kenyon C."/>
            <person name="de Hoog G.S."/>
            <person name="Govender N.P."/>
            <person name="Botha A."/>
            <person name="Moreno L."/>
            <person name="de Vries M."/>
            <person name="Munoz J.F."/>
            <person name="Stielow J.B."/>
        </authorList>
    </citation>
    <scope>NUCLEOTIDE SEQUENCE [LARGE SCALE GENOMIC DNA]</scope>
    <source>
        <strain evidence="1 2">CBS 136260</strain>
    </source>
</reference>
<dbReference type="AlphaFoldDB" id="A0A1B7NUT7"/>
<dbReference type="Proteomes" id="UP000091918">
    <property type="component" value="Unassembled WGS sequence"/>
</dbReference>
<evidence type="ECO:0000313" key="1">
    <source>
        <dbReference type="EMBL" id="OAX80545.1"/>
    </source>
</evidence>
<keyword evidence="2" id="KW-1185">Reference proteome</keyword>
<organism evidence="1 2">
    <name type="scientific">Emergomyces africanus</name>
    <dbReference type="NCBI Taxonomy" id="1955775"/>
    <lineage>
        <taxon>Eukaryota</taxon>
        <taxon>Fungi</taxon>
        <taxon>Dikarya</taxon>
        <taxon>Ascomycota</taxon>
        <taxon>Pezizomycotina</taxon>
        <taxon>Eurotiomycetes</taxon>
        <taxon>Eurotiomycetidae</taxon>
        <taxon>Onygenales</taxon>
        <taxon>Ajellomycetaceae</taxon>
        <taxon>Emergomyces</taxon>
    </lineage>
</organism>
<accession>A0A1B7NUT7</accession>
<dbReference type="EMBL" id="LGUA01000678">
    <property type="protein sequence ID" value="OAX80545.1"/>
    <property type="molecule type" value="Genomic_DNA"/>
</dbReference>
<evidence type="ECO:0000313" key="2">
    <source>
        <dbReference type="Proteomes" id="UP000091918"/>
    </source>
</evidence>
<dbReference type="OrthoDB" id="10029320at2759"/>
<gene>
    <name evidence="1" type="ORF">ACJ72_05124</name>
</gene>
<comment type="caution">
    <text evidence="1">The sequence shown here is derived from an EMBL/GenBank/DDBJ whole genome shotgun (WGS) entry which is preliminary data.</text>
</comment>
<dbReference type="STRING" id="1658172.A0A1B7NUT7"/>